<dbReference type="GO" id="GO:0005524">
    <property type="term" value="F:ATP binding"/>
    <property type="evidence" value="ECO:0007669"/>
    <property type="project" value="UniProtKB-KW"/>
</dbReference>
<dbReference type="EMBL" id="JAELUP010000117">
    <property type="protein sequence ID" value="MBJ6364061.1"/>
    <property type="molecule type" value="Genomic_DNA"/>
</dbReference>
<evidence type="ECO:0000256" key="6">
    <source>
        <dbReference type="PROSITE-ProRule" id="PRU00552"/>
    </source>
</evidence>
<dbReference type="InterPro" id="IPR011545">
    <property type="entry name" value="DEAD/DEAH_box_helicase_dom"/>
</dbReference>
<evidence type="ECO:0000313" key="12">
    <source>
        <dbReference type="Proteomes" id="UP000640274"/>
    </source>
</evidence>
<feature type="domain" description="Helicase ATP-binding" evidence="8">
    <location>
        <begin position="34"/>
        <end position="204"/>
    </location>
</feature>
<evidence type="ECO:0000256" key="7">
    <source>
        <dbReference type="SAM" id="MobiDB-lite"/>
    </source>
</evidence>
<dbReference type="PANTHER" id="PTHR47959">
    <property type="entry name" value="ATP-DEPENDENT RNA HELICASE RHLE-RELATED"/>
    <property type="match status" value="1"/>
</dbReference>
<sequence>MSSTFQSLGIRPSLAAILRSGGIVKPTPVQEQTIPVVLRGKDVIAQAQTGTGKTLAFALPMLEKIQPANLNVQGLIITPTRELAIQITKEISKLADSLGYNVLAAYGGQDVEAQIRKTQGAVQIVVGTPGRLLDHLRRGTLQFWKLNMLVLDEADQMLHMGFLNEVEEILSQTSKNKQTLLFSATMPDSVRRLASSYMLESEDIRIRSERVTLDSIKQIVVDTTDRGKLGTLVGLINRQRPYLAVVFCRTKIRAKKLTASLQEEGIEVDELHGDLTQAKREQVMRRFRSAKLQVLVATDVAARGLDVEGVTHVINYDIPQDAETYIHRIGRTGRAGQSGTAVTFASPRDRMNLLAIERGIHATLERQPMSAYVENTETAAEFDETPSRNGRGRGAGLSAGERGAGRSDGRSQGRSGGRGGRSEQRSSRSDGRIGSRNASDSAGGRSTGGRNGRGGTGKRQEGLQQAEARGNNQGGSRQDQRGRTGTSQGSGRGGQASSRPGGRGQTGGRSGGRRGR</sequence>
<dbReference type="PANTHER" id="PTHR47959:SF1">
    <property type="entry name" value="ATP-DEPENDENT RNA HELICASE DBPA"/>
    <property type="match status" value="1"/>
</dbReference>
<accession>A0A934MRA7</accession>
<evidence type="ECO:0000313" key="11">
    <source>
        <dbReference type="EMBL" id="MBJ6364061.1"/>
    </source>
</evidence>
<feature type="region of interest" description="Disordered" evidence="7">
    <location>
        <begin position="377"/>
        <end position="516"/>
    </location>
</feature>
<feature type="compositionally biased region" description="Basic and acidic residues" evidence="7">
    <location>
        <begin position="420"/>
        <end position="433"/>
    </location>
</feature>
<keyword evidence="2" id="KW-0378">Hydrolase</keyword>
<comment type="caution">
    <text evidence="11">The sequence shown here is derived from an EMBL/GenBank/DDBJ whole genome shotgun (WGS) entry which is preliminary data.</text>
</comment>
<dbReference type="GO" id="GO:0016787">
    <property type="term" value="F:hydrolase activity"/>
    <property type="evidence" value="ECO:0007669"/>
    <property type="project" value="UniProtKB-KW"/>
</dbReference>
<dbReference type="InterPro" id="IPR027417">
    <property type="entry name" value="P-loop_NTPase"/>
</dbReference>
<keyword evidence="12" id="KW-1185">Reference proteome</keyword>
<evidence type="ECO:0000256" key="1">
    <source>
        <dbReference type="ARBA" id="ARBA00022741"/>
    </source>
</evidence>
<dbReference type="InterPro" id="IPR044742">
    <property type="entry name" value="DEAD/DEAH_RhlB"/>
</dbReference>
<dbReference type="InterPro" id="IPR014001">
    <property type="entry name" value="Helicase_ATP-bd"/>
</dbReference>
<dbReference type="RefSeq" id="WP_199021668.1">
    <property type="nucleotide sequence ID" value="NZ_JAELUP010000117.1"/>
</dbReference>
<feature type="short sequence motif" description="Q motif" evidence="6">
    <location>
        <begin position="3"/>
        <end position="31"/>
    </location>
</feature>
<evidence type="ECO:0000259" key="8">
    <source>
        <dbReference type="PROSITE" id="PS51192"/>
    </source>
</evidence>
<evidence type="ECO:0000256" key="4">
    <source>
        <dbReference type="ARBA" id="ARBA00022840"/>
    </source>
</evidence>
<evidence type="ECO:0000256" key="5">
    <source>
        <dbReference type="ARBA" id="ARBA00038437"/>
    </source>
</evidence>
<dbReference type="Proteomes" id="UP000640274">
    <property type="component" value="Unassembled WGS sequence"/>
</dbReference>
<dbReference type="CDD" id="cd00268">
    <property type="entry name" value="DEADc"/>
    <property type="match status" value="1"/>
</dbReference>
<keyword evidence="3 11" id="KW-0347">Helicase</keyword>
<gene>
    <name evidence="11" type="ORF">JFN88_22870</name>
</gene>
<dbReference type="Gene3D" id="3.40.50.300">
    <property type="entry name" value="P-loop containing nucleotide triphosphate hydrolases"/>
    <property type="match status" value="2"/>
</dbReference>
<dbReference type="PROSITE" id="PS51195">
    <property type="entry name" value="Q_MOTIF"/>
    <property type="match status" value="1"/>
</dbReference>
<feature type="domain" description="DEAD-box RNA helicase Q" evidence="10">
    <location>
        <begin position="3"/>
        <end position="31"/>
    </location>
</feature>
<dbReference type="InterPro" id="IPR014014">
    <property type="entry name" value="RNA_helicase_DEAD_Q_motif"/>
</dbReference>
<evidence type="ECO:0000259" key="10">
    <source>
        <dbReference type="PROSITE" id="PS51195"/>
    </source>
</evidence>
<feature type="compositionally biased region" description="Gly residues" evidence="7">
    <location>
        <begin position="445"/>
        <end position="457"/>
    </location>
</feature>
<dbReference type="AlphaFoldDB" id="A0A934MRA7"/>
<dbReference type="GO" id="GO:0005829">
    <property type="term" value="C:cytosol"/>
    <property type="evidence" value="ECO:0007669"/>
    <property type="project" value="TreeGrafter"/>
</dbReference>
<evidence type="ECO:0000256" key="2">
    <source>
        <dbReference type="ARBA" id="ARBA00022801"/>
    </source>
</evidence>
<dbReference type="PROSITE" id="PS51192">
    <property type="entry name" value="HELICASE_ATP_BIND_1"/>
    <property type="match status" value="1"/>
</dbReference>
<dbReference type="Pfam" id="PF00271">
    <property type="entry name" value="Helicase_C"/>
    <property type="match status" value="1"/>
</dbReference>
<evidence type="ECO:0000259" key="9">
    <source>
        <dbReference type="PROSITE" id="PS51194"/>
    </source>
</evidence>
<evidence type="ECO:0000256" key="3">
    <source>
        <dbReference type="ARBA" id="ARBA00022806"/>
    </source>
</evidence>
<reference evidence="11" key="1">
    <citation type="submission" date="2020-12" db="EMBL/GenBank/DDBJ databases">
        <authorList>
            <person name="Huq M.A."/>
        </authorList>
    </citation>
    <scope>NUCLEOTIDE SEQUENCE</scope>
    <source>
        <strain evidence="11">MAHUQ-46</strain>
    </source>
</reference>
<dbReference type="Pfam" id="PF00270">
    <property type="entry name" value="DEAD"/>
    <property type="match status" value="1"/>
</dbReference>
<dbReference type="GO" id="GO:0003676">
    <property type="term" value="F:nucleic acid binding"/>
    <property type="evidence" value="ECO:0007669"/>
    <property type="project" value="InterPro"/>
</dbReference>
<feature type="compositionally biased region" description="Gly residues" evidence="7">
    <location>
        <begin position="501"/>
        <end position="510"/>
    </location>
</feature>
<dbReference type="SMART" id="SM00487">
    <property type="entry name" value="DEXDc"/>
    <property type="match status" value="1"/>
</dbReference>
<dbReference type="CDD" id="cd18787">
    <property type="entry name" value="SF2_C_DEAD"/>
    <property type="match status" value="1"/>
</dbReference>
<name>A0A934MRA7_9BACL</name>
<dbReference type="SUPFAM" id="SSF52540">
    <property type="entry name" value="P-loop containing nucleoside triphosphate hydrolases"/>
    <property type="match status" value="1"/>
</dbReference>
<comment type="similarity">
    <text evidence="5">Belongs to the DEAD box helicase family.</text>
</comment>
<dbReference type="PROSITE" id="PS51194">
    <property type="entry name" value="HELICASE_CTER"/>
    <property type="match status" value="1"/>
</dbReference>
<dbReference type="SMART" id="SM00490">
    <property type="entry name" value="HELICc"/>
    <property type="match status" value="1"/>
</dbReference>
<feature type="domain" description="Helicase C-terminal" evidence="9">
    <location>
        <begin position="215"/>
        <end position="377"/>
    </location>
</feature>
<organism evidence="11 12">
    <name type="scientific">Paenibacillus roseus</name>
    <dbReference type="NCBI Taxonomy" id="2798579"/>
    <lineage>
        <taxon>Bacteria</taxon>
        <taxon>Bacillati</taxon>
        <taxon>Bacillota</taxon>
        <taxon>Bacilli</taxon>
        <taxon>Bacillales</taxon>
        <taxon>Paenibacillaceae</taxon>
        <taxon>Paenibacillus</taxon>
    </lineage>
</organism>
<keyword evidence="4" id="KW-0067">ATP-binding</keyword>
<dbReference type="InterPro" id="IPR050079">
    <property type="entry name" value="DEAD_box_RNA_helicase"/>
</dbReference>
<protein>
    <submittedName>
        <fullName evidence="11">DEAD/DEAH box helicase</fullName>
    </submittedName>
</protein>
<dbReference type="InterPro" id="IPR001650">
    <property type="entry name" value="Helicase_C-like"/>
</dbReference>
<proteinExistence type="inferred from homology"/>
<dbReference type="GO" id="GO:0003724">
    <property type="term" value="F:RNA helicase activity"/>
    <property type="evidence" value="ECO:0007669"/>
    <property type="project" value="InterPro"/>
</dbReference>
<keyword evidence="1" id="KW-0547">Nucleotide-binding</keyword>